<reference evidence="4 5" key="1">
    <citation type="submission" date="2020-03" db="EMBL/GenBank/DDBJ databases">
        <title>Metabolic flexibility allows generalist bacteria to become dominant in a frequently disturbed ecosystem.</title>
        <authorList>
            <person name="Chen Y.-J."/>
            <person name="Leung P.M."/>
            <person name="Bay S.K."/>
            <person name="Hugenholtz P."/>
            <person name="Kessler A.J."/>
            <person name="Shelley G."/>
            <person name="Waite D.W."/>
            <person name="Cook P.L."/>
            <person name="Greening C."/>
        </authorList>
    </citation>
    <scope>NUCLEOTIDE SEQUENCE [LARGE SCALE GENOMIC DNA]</scope>
    <source>
        <strain evidence="4">SS_bin_28</strain>
    </source>
</reference>
<dbReference type="InterPro" id="IPR038296">
    <property type="entry name" value="ParD_sf"/>
</dbReference>
<dbReference type="PANTHER" id="PTHR36582:SF2">
    <property type="entry name" value="ANTITOXIN PARD"/>
    <property type="match status" value="1"/>
</dbReference>
<name>A0A7Y2EC93_UNCEI</name>
<dbReference type="Pfam" id="PF03693">
    <property type="entry name" value="ParD_antitoxin"/>
    <property type="match status" value="1"/>
</dbReference>
<dbReference type="AlphaFoldDB" id="A0A7Y2EC93"/>
<dbReference type="PANTHER" id="PTHR36582">
    <property type="entry name" value="ANTITOXIN PARD"/>
    <property type="match status" value="1"/>
</dbReference>
<proteinExistence type="inferred from homology"/>
<feature type="region of interest" description="Disordered" evidence="3">
    <location>
        <begin position="55"/>
        <end position="107"/>
    </location>
</feature>
<dbReference type="InterPro" id="IPR022789">
    <property type="entry name" value="ParD"/>
</dbReference>
<dbReference type="GO" id="GO:0006355">
    <property type="term" value="P:regulation of DNA-templated transcription"/>
    <property type="evidence" value="ECO:0007669"/>
    <property type="project" value="InterPro"/>
</dbReference>
<gene>
    <name evidence="4" type="ORF">HKN21_01960</name>
</gene>
<dbReference type="Proteomes" id="UP000547674">
    <property type="component" value="Unassembled WGS sequence"/>
</dbReference>
<dbReference type="SUPFAM" id="SSF47598">
    <property type="entry name" value="Ribbon-helix-helix"/>
    <property type="match status" value="1"/>
</dbReference>
<accession>A0A7Y2EC93</accession>
<comment type="caution">
    <text evidence="4">The sequence shown here is derived from an EMBL/GenBank/DDBJ whole genome shotgun (WGS) entry which is preliminary data.</text>
</comment>
<evidence type="ECO:0000256" key="1">
    <source>
        <dbReference type="ARBA" id="ARBA00008580"/>
    </source>
</evidence>
<dbReference type="NCBIfam" id="TIGR02606">
    <property type="entry name" value="antidote_CC2985"/>
    <property type="match status" value="1"/>
</dbReference>
<evidence type="ECO:0000256" key="3">
    <source>
        <dbReference type="SAM" id="MobiDB-lite"/>
    </source>
</evidence>
<dbReference type="Gene3D" id="6.10.10.120">
    <property type="entry name" value="Antitoxin ParD1-like"/>
    <property type="match status" value="1"/>
</dbReference>
<keyword evidence="2" id="KW-1277">Toxin-antitoxin system</keyword>
<sequence length="128" mass="14358">MNVSIGKDLEEFVLSKVGSGDYASSSEVIREGLRILKERDMLFEARLEQERKLSVVKPPKMATPKKRRGRATISPLVIRHPGSPEVEKESSAPEPETLVLDPAEEPLSPAAIIEELRQQVRTRLEDDQ</sequence>
<dbReference type="InterPro" id="IPR010985">
    <property type="entry name" value="Ribbon_hlx_hlx"/>
</dbReference>
<dbReference type="EMBL" id="JABDJR010000065">
    <property type="protein sequence ID" value="NNF05503.1"/>
    <property type="molecule type" value="Genomic_DNA"/>
</dbReference>
<evidence type="ECO:0000313" key="5">
    <source>
        <dbReference type="Proteomes" id="UP000547674"/>
    </source>
</evidence>
<evidence type="ECO:0000256" key="2">
    <source>
        <dbReference type="ARBA" id="ARBA00022649"/>
    </source>
</evidence>
<comment type="similarity">
    <text evidence="1">Belongs to the ParD antitoxin family.</text>
</comment>
<protein>
    <submittedName>
        <fullName evidence="4">Type II toxin-antitoxin system ParD family antitoxin</fullName>
    </submittedName>
</protein>
<organism evidence="4 5">
    <name type="scientific">Eiseniibacteriota bacterium</name>
    <dbReference type="NCBI Taxonomy" id="2212470"/>
    <lineage>
        <taxon>Bacteria</taxon>
        <taxon>Candidatus Eiseniibacteriota</taxon>
    </lineage>
</organism>
<evidence type="ECO:0000313" key="4">
    <source>
        <dbReference type="EMBL" id="NNF05503.1"/>
    </source>
</evidence>